<dbReference type="PANTHER" id="PTHR19964">
    <property type="entry name" value="MULTIPLE PDZ DOMAIN PROTEIN"/>
    <property type="match status" value="1"/>
</dbReference>
<keyword evidence="3" id="KW-1185">Reference proteome</keyword>
<dbReference type="InterPro" id="IPR001478">
    <property type="entry name" value="PDZ"/>
</dbReference>
<evidence type="ECO:0000313" key="3">
    <source>
        <dbReference type="Proteomes" id="UP000822476"/>
    </source>
</evidence>
<evidence type="ECO:0000313" key="2">
    <source>
        <dbReference type="EMBL" id="KAF7261991.1"/>
    </source>
</evidence>
<protein>
    <recommendedName>
        <fullName evidence="1">PDZ domain-containing protein</fullName>
    </recommendedName>
</protein>
<gene>
    <name evidence="2" type="ORF">EG68_00603</name>
</gene>
<dbReference type="InterPro" id="IPR051342">
    <property type="entry name" value="PDZ_scaffold"/>
</dbReference>
<sequence>MSANEIPRRTQSIKPYMGLVDEGALIEFTPPKAIVAKDIPSEKIPKRYRLPAGKRILHIELYLPGLKSIPEEWQQPKSLKWPMRMFSCRAVTDSANQPCFGGPFSKITDMHRSKYTNTELTTCPHDKWCRANPNQQPKNGELWYRMTTDRIQISILLELKTGPLVHEENTPMGPRRLSTESLPTSSESSAVSVTSITRCPHYYYWDSRKLTHPVDFQASRLIVANGKITCYFVVCETNKRLPVWSKEELDHLESASLNLDLVDEKMRKMVARRSTTHNYKTVPPALDPSLVPTCNLFVSADEADALYYQVTLNRKPGQSLGLTLVERSLPSSCAPIDSYTSSSTGLFVKCITSGGLAEQSNKLQVGDQILAINSVSLLVSSSSTGSKRNLVAPSPDNSKYDNPPPKEFLPDNTFFGQVNASDTRSTESVAKSLAAGFTAYPFAMRLLRQAIGPVCLYMKRIEPTRSYVYPSETETTNDKLATLVCPQPDSTTEFSDQNEEGLTVKKLPFHEGILEQQEHQEEPTLPVHPEQCAEVLERAISYEVTEETIQLGKSEAQPSAICASNPDDNKLSFKSDKLVTPLFGTQSEDISVKPNTLNREPIASEEDPIKNDMVDVDILHSQLIAQADEMLANYFQWMDREQGEKLMDIRKRMETTETATEEPAVDNRKQTIQRTPARSSVAIKESIYRKHLPGLYHEMLNVVDY</sequence>
<accession>A0A8S9Z9S0</accession>
<dbReference type="Pfam" id="PF00595">
    <property type="entry name" value="PDZ"/>
    <property type="match status" value="1"/>
</dbReference>
<organism evidence="2 3">
    <name type="scientific">Paragonimus skrjabini miyazakii</name>
    <dbReference type="NCBI Taxonomy" id="59628"/>
    <lineage>
        <taxon>Eukaryota</taxon>
        <taxon>Metazoa</taxon>
        <taxon>Spiralia</taxon>
        <taxon>Lophotrochozoa</taxon>
        <taxon>Platyhelminthes</taxon>
        <taxon>Trematoda</taxon>
        <taxon>Digenea</taxon>
        <taxon>Plagiorchiida</taxon>
        <taxon>Troglotremata</taxon>
        <taxon>Troglotrematidae</taxon>
        <taxon>Paragonimus</taxon>
    </lineage>
</organism>
<proteinExistence type="predicted"/>
<evidence type="ECO:0000259" key="1">
    <source>
        <dbReference type="PROSITE" id="PS50106"/>
    </source>
</evidence>
<dbReference type="PANTHER" id="PTHR19964:SF92">
    <property type="entry name" value="PATJ HOMOLOG"/>
    <property type="match status" value="1"/>
</dbReference>
<dbReference type="AlphaFoldDB" id="A0A8S9Z9S0"/>
<dbReference type="SUPFAM" id="SSF50156">
    <property type="entry name" value="PDZ domain-like"/>
    <property type="match status" value="1"/>
</dbReference>
<reference evidence="2" key="1">
    <citation type="submission" date="2019-07" db="EMBL/GenBank/DDBJ databases">
        <title>Annotation for the trematode Paragonimus miyazaki's.</title>
        <authorList>
            <person name="Choi Y.-J."/>
        </authorList>
    </citation>
    <scope>NUCLEOTIDE SEQUENCE</scope>
    <source>
        <strain evidence="2">Japan</strain>
    </source>
</reference>
<dbReference type="CDD" id="cd00136">
    <property type="entry name" value="PDZ_canonical"/>
    <property type="match status" value="1"/>
</dbReference>
<dbReference type="OrthoDB" id="6271159at2759"/>
<comment type="caution">
    <text evidence="2">The sequence shown here is derived from an EMBL/GenBank/DDBJ whole genome shotgun (WGS) entry which is preliminary data.</text>
</comment>
<dbReference type="SMART" id="SM00228">
    <property type="entry name" value="PDZ"/>
    <property type="match status" value="1"/>
</dbReference>
<dbReference type="InterPro" id="IPR036034">
    <property type="entry name" value="PDZ_sf"/>
</dbReference>
<name>A0A8S9Z9S0_9TREM</name>
<dbReference type="Proteomes" id="UP000822476">
    <property type="component" value="Unassembled WGS sequence"/>
</dbReference>
<dbReference type="Gene3D" id="2.30.42.10">
    <property type="match status" value="1"/>
</dbReference>
<dbReference type="EMBL" id="JTDE01000201">
    <property type="protein sequence ID" value="KAF7261991.1"/>
    <property type="molecule type" value="Genomic_DNA"/>
</dbReference>
<feature type="domain" description="PDZ" evidence="1">
    <location>
        <begin position="309"/>
        <end position="377"/>
    </location>
</feature>
<dbReference type="PROSITE" id="PS50106">
    <property type="entry name" value="PDZ"/>
    <property type="match status" value="1"/>
</dbReference>